<evidence type="ECO:0000256" key="1">
    <source>
        <dbReference type="ARBA" id="ARBA00007381"/>
    </source>
</evidence>
<dbReference type="Proteomes" id="UP000887159">
    <property type="component" value="Unassembled WGS sequence"/>
</dbReference>
<dbReference type="GO" id="GO:0005524">
    <property type="term" value="F:ATP binding"/>
    <property type="evidence" value="ECO:0007669"/>
    <property type="project" value="UniProtKB-KW"/>
</dbReference>
<keyword evidence="2" id="KW-0547">Nucleotide-binding</keyword>
<comment type="similarity">
    <text evidence="1">Belongs to the heat shock protein 70 family.</text>
</comment>
<dbReference type="EMBL" id="BMAU01021400">
    <property type="protein sequence ID" value="GFY31600.1"/>
    <property type="molecule type" value="Genomic_DNA"/>
</dbReference>
<dbReference type="PANTHER" id="PTHR19375">
    <property type="entry name" value="HEAT SHOCK PROTEIN 70KDA"/>
    <property type="match status" value="1"/>
</dbReference>
<sequence>MAVTLQEILLTDNVTRIYTILSEKIFKETLGVRTFGYLPCVQAAVLTGSTDDKIKDVLLVDVAPLSLGIETAGGVMTKIIERNSRILCQTSQVFTTYSDNQPGVDIQVNEGERAMTKDNHLLGRFQLSSIPPTPSGVSQIEATFDMDANGILNITALEKSSGKSQSITITNDEG</sequence>
<proteinExistence type="inferred from homology"/>
<comment type="caution">
    <text evidence="4">The sequence shown here is derived from an EMBL/GenBank/DDBJ whole genome shotgun (WGS) entry which is preliminary data.</text>
</comment>
<dbReference type="FunFam" id="2.60.34.10:FF:000012">
    <property type="entry name" value="Heat shock 70 kDa protein"/>
    <property type="match status" value="1"/>
</dbReference>
<dbReference type="Pfam" id="PF00012">
    <property type="entry name" value="HSP70"/>
    <property type="match status" value="1"/>
</dbReference>
<dbReference type="PRINTS" id="PR00301">
    <property type="entry name" value="HEATSHOCK70"/>
</dbReference>
<keyword evidence="5" id="KW-1185">Reference proteome</keyword>
<evidence type="ECO:0000313" key="5">
    <source>
        <dbReference type="Proteomes" id="UP000887159"/>
    </source>
</evidence>
<name>A0A8X6WBC3_TRICX</name>
<dbReference type="GO" id="GO:0140662">
    <property type="term" value="F:ATP-dependent protein folding chaperone"/>
    <property type="evidence" value="ECO:0007669"/>
    <property type="project" value="InterPro"/>
</dbReference>
<keyword evidence="4" id="KW-0346">Stress response</keyword>
<protein>
    <submittedName>
        <fullName evidence="4">Heat shock protein 70 B2</fullName>
    </submittedName>
</protein>
<dbReference type="InterPro" id="IPR029047">
    <property type="entry name" value="HSP70_peptide-bd_sf"/>
</dbReference>
<evidence type="ECO:0000313" key="4">
    <source>
        <dbReference type="EMBL" id="GFY31600.1"/>
    </source>
</evidence>
<dbReference type="InterPro" id="IPR013126">
    <property type="entry name" value="Hsp_70_fam"/>
</dbReference>
<keyword evidence="3" id="KW-0067">ATP-binding</keyword>
<dbReference type="AlphaFoldDB" id="A0A8X6WBC3"/>
<dbReference type="Gene3D" id="2.60.34.10">
    <property type="entry name" value="Substrate Binding Domain Of DNAk, Chain A, domain 1"/>
    <property type="match status" value="1"/>
</dbReference>
<evidence type="ECO:0000256" key="2">
    <source>
        <dbReference type="ARBA" id="ARBA00022741"/>
    </source>
</evidence>
<evidence type="ECO:0000256" key="3">
    <source>
        <dbReference type="ARBA" id="ARBA00022840"/>
    </source>
</evidence>
<accession>A0A8X6WBC3</accession>
<organism evidence="4 5">
    <name type="scientific">Trichonephila clavipes</name>
    <name type="common">Golden silk orbweaver</name>
    <name type="synonym">Nephila clavipes</name>
    <dbReference type="NCBI Taxonomy" id="2585209"/>
    <lineage>
        <taxon>Eukaryota</taxon>
        <taxon>Metazoa</taxon>
        <taxon>Ecdysozoa</taxon>
        <taxon>Arthropoda</taxon>
        <taxon>Chelicerata</taxon>
        <taxon>Arachnida</taxon>
        <taxon>Araneae</taxon>
        <taxon>Araneomorphae</taxon>
        <taxon>Entelegynae</taxon>
        <taxon>Araneoidea</taxon>
        <taxon>Nephilidae</taxon>
        <taxon>Trichonephila</taxon>
    </lineage>
</organism>
<dbReference type="SUPFAM" id="SSF100920">
    <property type="entry name" value="Heat shock protein 70kD (HSP70), peptide-binding domain"/>
    <property type="match status" value="1"/>
</dbReference>
<gene>
    <name evidence="4" type="primary">HSP70B2</name>
    <name evidence="4" type="ORF">TNCV_4199121</name>
</gene>
<reference evidence="4" key="1">
    <citation type="submission" date="2020-08" db="EMBL/GenBank/DDBJ databases">
        <title>Multicomponent nature underlies the extraordinary mechanical properties of spider dragline silk.</title>
        <authorList>
            <person name="Kono N."/>
            <person name="Nakamura H."/>
            <person name="Mori M."/>
            <person name="Yoshida Y."/>
            <person name="Ohtoshi R."/>
            <person name="Malay A.D."/>
            <person name="Moran D.A.P."/>
            <person name="Tomita M."/>
            <person name="Numata K."/>
            <person name="Arakawa K."/>
        </authorList>
    </citation>
    <scope>NUCLEOTIDE SEQUENCE</scope>
</reference>